<gene>
    <name evidence="4" type="ORF">Ciccas_011952</name>
</gene>
<evidence type="ECO:0000313" key="4">
    <source>
        <dbReference type="EMBL" id="KAL3309502.1"/>
    </source>
</evidence>
<evidence type="ECO:0008006" key="6">
    <source>
        <dbReference type="Google" id="ProtNLM"/>
    </source>
</evidence>
<comment type="caution">
    <text evidence="4">The sequence shown here is derived from an EMBL/GenBank/DDBJ whole genome shotgun (WGS) entry which is preliminary data.</text>
</comment>
<protein>
    <recommendedName>
        <fullName evidence="6">Acetyl-CoA carboxylase</fullName>
    </recommendedName>
</protein>
<proteinExistence type="predicted"/>
<dbReference type="PROSITE" id="PS50980">
    <property type="entry name" value="COA_CT_NTER"/>
    <property type="match status" value="1"/>
</dbReference>
<dbReference type="Pfam" id="PF01039">
    <property type="entry name" value="Carboxyl_trans"/>
    <property type="match status" value="2"/>
</dbReference>
<keyword evidence="5" id="KW-1185">Reference proteome</keyword>
<feature type="compositionally biased region" description="Basic and acidic residues" evidence="1">
    <location>
        <begin position="1009"/>
        <end position="1021"/>
    </location>
</feature>
<evidence type="ECO:0000256" key="1">
    <source>
        <dbReference type="SAM" id="MobiDB-lite"/>
    </source>
</evidence>
<sequence length="1096" mass="125204">HNPKEEPINVLNICLLAASWEGSNGEEESTLSNDDVNVNQLESFVRSHADEMRRMGIRRITFLISKPRSFPNFYTFRASLGFNEDLVYRNLEPALAFQLEINRMSNYDLEQIAVYNRRMHLYLGRAKALPKQYLLANVTRGHEIFDYRFFVRTIIRHADFVSKAASFDFLQSEAERVLLESMDAMEVASTHKDAHKTTGNHIFMNFASTMVLEDIDKLKDTVKNVVLRYGPRLWRLRITQAELKVTLSHSDKKIPVRLFLKGEQGYDLDMDVYREAPDFNTGQVQYVSLDTRLGPLHGKVLGMPYETKDYIQLKRFNAQKFNTTFVYDYPKLIDQALMDYWKSCFPNTILQPKRSSTTSLKLNQSDEAVEKLQRRTRSFVGPTDKRGSVLSSLLEEFSPETNFEEEEEEETENLVEKNKFGDFVLECLELALDKEGRLRPVDRLIGTNEIGMVVWYMVLKTPEYPQGRPVVVIANDVTIKAGSFGPAEDLVFARASQLARRLGIPRVYLAANTGARIRLADEVKPYFKVEWYDENRPEKGFRYLYLTPEGYEILRQQNSVICEKIMVGDEERYRIDTILGRDHDMSVENLRGSAMIAGETSTAYEDCYTISVCTSRTIGIGAYLVRLGQRLVQVDNSHIILTGAMALNKLLGREVYSSNSQLGGIQILASNGVTHFVVPDEFYALKCVMQSLTYVPIRRGYRKLVFLMPISLDQASSKPLKLPEKPIETEDPAYQLEPPPSFTWDVIDRPVTFVPTRERPMDDPRWMLTGVYESQLTGEVVDKSKNKWLSGFFDCGTFQESLAAWAQGVIVGRARLGGIACGVIVTETRSTIAQIPADPANPESEAVNINQAGQVWYPDSAYKTAQAIADFSREELPIFIFANWRGFSGGLKDMFDQVLKFGAMIVDSLRRYPNPVYVYLPPHAELRGGAWVVVDPAINPDMMEMYADPVGARASVLEPDGTIEIKYRRPELIKLMNRLDPICTQLQTKLTELGKQMKNNNNLVSTSPTRDEGNRTRDPSMRRNLDAQVQSIKVELEQRQKYLLPIYQQVARNFADLHDTPKRLMTRNLIDGLVSWTDSRRVFYGKLRRRLLELDA</sequence>
<dbReference type="PANTHER" id="PTHR45728:SF3">
    <property type="entry name" value="ACETYL-COA CARBOXYLASE"/>
    <property type="match status" value="1"/>
</dbReference>
<dbReference type="InterPro" id="IPR011762">
    <property type="entry name" value="COA_CT_N"/>
</dbReference>
<dbReference type="FunFam" id="2.40.460.10:FF:000001">
    <property type="entry name" value="Acetyl-CoA carboxylase 1"/>
    <property type="match status" value="1"/>
</dbReference>
<dbReference type="Proteomes" id="UP001626550">
    <property type="component" value="Unassembled WGS sequence"/>
</dbReference>
<dbReference type="EMBL" id="JBJKFK010003844">
    <property type="protein sequence ID" value="KAL3309502.1"/>
    <property type="molecule type" value="Genomic_DNA"/>
</dbReference>
<dbReference type="AlphaFoldDB" id="A0ABD2PRI8"/>
<dbReference type="InterPro" id="IPR011763">
    <property type="entry name" value="COA_CT_C"/>
</dbReference>
<dbReference type="InterPro" id="IPR013537">
    <property type="entry name" value="AcCoA_COase_cen"/>
</dbReference>
<dbReference type="InterPro" id="IPR049076">
    <property type="entry name" value="ACCA"/>
</dbReference>
<dbReference type="PANTHER" id="PTHR45728">
    <property type="entry name" value="ACETYL-COA CARBOXYLASE, ISOFORM A"/>
    <property type="match status" value="1"/>
</dbReference>
<dbReference type="Pfam" id="PF08326">
    <property type="entry name" value="ACC_central"/>
    <property type="match status" value="1"/>
</dbReference>
<feature type="non-terminal residue" evidence="4">
    <location>
        <position position="1"/>
    </location>
</feature>
<dbReference type="InterPro" id="IPR034733">
    <property type="entry name" value="AcCoA_carboxyl_beta"/>
</dbReference>
<dbReference type="Gene3D" id="3.90.226.10">
    <property type="entry name" value="2-enoyl-CoA Hydratase, Chain A, domain 1"/>
    <property type="match status" value="2"/>
</dbReference>
<dbReference type="InterPro" id="IPR029045">
    <property type="entry name" value="ClpP/crotonase-like_dom_sf"/>
</dbReference>
<accession>A0ABD2PRI8</accession>
<evidence type="ECO:0000313" key="5">
    <source>
        <dbReference type="Proteomes" id="UP001626550"/>
    </source>
</evidence>
<feature type="domain" description="CoA carboxyltransferase N-terminal" evidence="2">
    <location>
        <begin position="358"/>
        <end position="707"/>
    </location>
</feature>
<dbReference type="Gene3D" id="2.40.460.10">
    <property type="entry name" value="Biotin dependent carboxylase carboxyltransferase"/>
    <property type="match status" value="1"/>
</dbReference>
<name>A0ABD2PRI8_9PLAT</name>
<feature type="compositionally biased region" description="Polar residues" evidence="1">
    <location>
        <begin position="998"/>
        <end position="1008"/>
    </location>
</feature>
<feature type="region of interest" description="Disordered" evidence="1">
    <location>
        <begin position="998"/>
        <end position="1021"/>
    </location>
</feature>
<evidence type="ECO:0000259" key="3">
    <source>
        <dbReference type="PROSITE" id="PS50989"/>
    </source>
</evidence>
<organism evidence="4 5">
    <name type="scientific">Cichlidogyrus casuarinus</name>
    <dbReference type="NCBI Taxonomy" id="1844966"/>
    <lineage>
        <taxon>Eukaryota</taxon>
        <taxon>Metazoa</taxon>
        <taxon>Spiralia</taxon>
        <taxon>Lophotrochozoa</taxon>
        <taxon>Platyhelminthes</taxon>
        <taxon>Monogenea</taxon>
        <taxon>Monopisthocotylea</taxon>
        <taxon>Dactylogyridea</taxon>
        <taxon>Ancyrocephalidae</taxon>
        <taxon>Cichlidogyrus</taxon>
    </lineage>
</organism>
<dbReference type="PROSITE" id="PS50989">
    <property type="entry name" value="COA_CT_CTER"/>
    <property type="match status" value="1"/>
</dbReference>
<feature type="non-terminal residue" evidence="4">
    <location>
        <position position="1096"/>
    </location>
</feature>
<reference evidence="4 5" key="1">
    <citation type="submission" date="2024-11" db="EMBL/GenBank/DDBJ databases">
        <title>Adaptive evolution of stress response genes in parasites aligns with host niche diversity.</title>
        <authorList>
            <person name="Hahn C."/>
            <person name="Resl P."/>
        </authorList>
    </citation>
    <scope>NUCLEOTIDE SEQUENCE [LARGE SCALE GENOMIC DNA]</scope>
    <source>
        <strain evidence="4">EGGRZ-B1_66</strain>
        <tissue evidence="4">Body</tissue>
    </source>
</reference>
<evidence type="ECO:0000259" key="2">
    <source>
        <dbReference type="PROSITE" id="PS50980"/>
    </source>
</evidence>
<dbReference type="SUPFAM" id="SSF52096">
    <property type="entry name" value="ClpP/crotonase"/>
    <property type="match status" value="3"/>
</dbReference>
<feature type="domain" description="CoA carboxyltransferase C-terminal" evidence="3">
    <location>
        <begin position="746"/>
        <end position="1096"/>
    </location>
</feature>